<protein>
    <recommendedName>
        <fullName evidence="5">HTH luxR-type domain-containing protein</fullName>
    </recommendedName>
</protein>
<evidence type="ECO:0000313" key="7">
    <source>
        <dbReference type="Proteomes" id="UP000032544"/>
    </source>
</evidence>
<keyword evidence="7" id="KW-1185">Reference proteome</keyword>
<dbReference type="EMBL" id="JRHC01000001">
    <property type="protein sequence ID" value="KJF45234.1"/>
    <property type="molecule type" value="Genomic_DNA"/>
</dbReference>
<dbReference type="NCBIfam" id="TIGR02985">
    <property type="entry name" value="Sig70_bacteroi1"/>
    <property type="match status" value="1"/>
</dbReference>
<dbReference type="InterPro" id="IPR014327">
    <property type="entry name" value="RNA_pol_sigma70_bacteroid"/>
</dbReference>
<evidence type="ECO:0000259" key="5">
    <source>
        <dbReference type="SMART" id="SM00421"/>
    </source>
</evidence>
<comment type="caution">
    <text evidence="6">The sequence shown here is derived from an EMBL/GenBank/DDBJ whole genome shotgun (WGS) entry which is preliminary data.</text>
</comment>
<evidence type="ECO:0000256" key="3">
    <source>
        <dbReference type="ARBA" id="ARBA00023082"/>
    </source>
</evidence>
<dbReference type="InterPro" id="IPR000792">
    <property type="entry name" value="Tscrpt_reg_LuxR_C"/>
</dbReference>
<evidence type="ECO:0000256" key="1">
    <source>
        <dbReference type="ARBA" id="ARBA00010641"/>
    </source>
</evidence>
<evidence type="ECO:0000313" key="6">
    <source>
        <dbReference type="EMBL" id="KJF45234.1"/>
    </source>
</evidence>
<evidence type="ECO:0000256" key="4">
    <source>
        <dbReference type="ARBA" id="ARBA00023163"/>
    </source>
</evidence>
<comment type="similarity">
    <text evidence="1">Belongs to the sigma-70 factor family. ECF subfamily.</text>
</comment>
<gene>
    <name evidence="6" type="ORF">LH29_07575</name>
</gene>
<organism evidence="6 7">
    <name type="scientific">Draconibacterium sediminis</name>
    <dbReference type="NCBI Taxonomy" id="1544798"/>
    <lineage>
        <taxon>Bacteria</taxon>
        <taxon>Pseudomonadati</taxon>
        <taxon>Bacteroidota</taxon>
        <taxon>Bacteroidia</taxon>
        <taxon>Marinilabiliales</taxon>
        <taxon>Prolixibacteraceae</taxon>
        <taxon>Draconibacterium</taxon>
    </lineage>
</organism>
<dbReference type="Pfam" id="PF08281">
    <property type="entry name" value="Sigma70_r4_2"/>
    <property type="match status" value="1"/>
</dbReference>
<dbReference type="GO" id="GO:0016987">
    <property type="term" value="F:sigma factor activity"/>
    <property type="evidence" value="ECO:0007669"/>
    <property type="project" value="UniProtKB-KW"/>
</dbReference>
<dbReference type="PANTHER" id="PTHR43133:SF46">
    <property type="entry name" value="RNA POLYMERASE SIGMA-70 FACTOR ECF SUBFAMILY"/>
    <property type="match status" value="1"/>
</dbReference>
<dbReference type="InterPro" id="IPR014284">
    <property type="entry name" value="RNA_pol_sigma-70_dom"/>
</dbReference>
<dbReference type="InterPro" id="IPR013325">
    <property type="entry name" value="RNA_pol_sigma_r2"/>
</dbReference>
<dbReference type="GO" id="GO:0006352">
    <property type="term" value="P:DNA-templated transcription initiation"/>
    <property type="evidence" value="ECO:0007669"/>
    <property type="project" value="InterPro"/>
</dbReference>
<dbReference type="InterPro" id="IPR039425">
    <property type="entry name" value="RNA_pol_sigma-70-like"/>
</dbReference>
<evidence type="ECO:0000256" key="2">
    <source>
        <dbReference type="ARBA" id="ARBA00023015"/>
    </source>
</evidence>
<dbReference type="Proteomes" id="UP000032544">
    <property type="component" value="Unassembled WGS sequence"/>
</dbReference>
<dbReference type="InterPro" id="IPR013324">
    <property type="entry name" value="RNA_pol_sigma_r3/r4-like"/>
</dbReference>
<dbReference type="NCBIfam" id="TIGR02937">
    <property type="entry name" value="sigma70-ECF"/>
    <property type="match status" value="1"/>
</dbReference>
<dbReference type="AlphaFoldDB" id="A0A0D8JEM2"/>
<dbReference type="SUPFAM" id="SSF88946">
    <property type="entry name" value="Sigma2 domain of RNA polymerase sigma factors"/>
    <property type="match status" value="1"/>
</dbReference>
<keyword evidence="3" id="KW-0731">Sigma factor</keyword>
<proteinExistence type="inferred from homology"/>
<dbReference type="STRING" id="1544798.LH29_07575"/>
<dbReference type="PANTHER" id="PTHR43133">
    <property type="entry name" value="RNA POLYMERASE ECF-TYPE SIGMA FACTO"/>
    <property type="match status" value="1"/>
</dbReference>
<dbReference type="CDD" id="cd06171">
    <property type="entry name" value="Sigma70_r4"/>
    <property type="match status" value="1"/>
</dbReference>
<keyword evidence="2" id="KW-0805">Transcription regulation</keyword>
<dbReference type="Gene3D" id="1.10.1740.10">
    <property type="match status" value="1"/>
</dbReference>
<dbReference type="PATRIC" id="fig|1544798.3.peg.1517"/>
<name>A0A0D8JEM2_9BACT</name>
<accession>A0A0D8JEM2</accession>
<dbReference type="GO" id="GO:0003677">
    <property type="term" value="F:DNA binding"/>
    <property type="evidence" value="ECO:0007669"/>
    <property type="project" value="InterPro"/>
</dbReference>
<dbReference type="InterPro" id="IPR007627">
    <property type="entry name" value="RNA_pol_sigma70_r2"/>
</dbReference>
<dbReference type="SMART" id="SM00421">
    <property type="entry name" value="HTH_LUXR"/>
    <property type="match status" value="1"/>
</dbReference>
<dbReference type="InterPro" id="IPR036388">
    <property type="entry name" value="WH-like_DNA-bd_sf"/>
</dbReference>
<dbReference type="Gene3D" id="1.10.10.10">
    <property type="entry name" value="Winged helix-like DNA-binding domain superfamily/Winged helix DNA-binding domain"/>
    <property type="match status" value="1"/>
</dbReference>
<dbReference type="InterPro" id="IPR013249">
    <property type="entry name" value="RNA_pol_sigma70_r4_t2"/>
</dbReference>
<dbReference type="SUPFAM" id="SSF88659">
    <property type="entry name" value="Sigma3 and sigma4 domains of RNA polymerase sigma factors"/>
    <property type="match status" value="1"/>
</dbReference>
<reference evidence="6 7" key="1">
    <citation type="submission" date="2014-09" db="EMBL/GenBank/DDBJ databases">
        <title>Draft Genome Sequence of Draconibacterium sp. JN14CK-3.</title>
        <authorList>
            <person name="Dong C."/>
            <person name="Lai Q."/>
            <person name="Shao Z."/>
        </authorList>
    </citation>
    <scope>NUCLEOTIDE SEQUENCE [LARGE SCALE GENOMIC DNA]</scope>
    <source>
        <strain evidence="6 7">JN14CK-3</strain>
    </source>
</reference>
<dbReference type="Pfam" id="PF04542">
    <property type="entry name" value="Sigma70_r2"/>
    <property type="match status" value="1"/>
</dbReference>
<sequence length="185" mass="21612">MNKHQEAAFEVVFKLYYPRLVYFAKEFVPDSESKNLVQDAFISMWDKKPQFINESQLQSYLYTNVKNNCLMFLRHEKVKKKYKSEAAFQKQNQIYTEALNGLDTSTVTFQEIESIIEKTLSELPDRCREVFILSRMEGKKNKEVAEALDISVKAVEAQITKALKTLRVSLKDYLPLVAWLLINVK</sequence>
<feature type="domain" description="HTH luxR-type" evidence="5">
    <location>
        <begin position="120"/>
        <end position="178"/>
    </location>
</feature>
<keyword evidence="4" id="KW-0804">Transcription</keyword>